<feature type="transmembrane region" description="Helical" evidence="2">
    <location>
        <begin position="78"/>
        <end position="97"/>
    </location>
</feature>
<keyword evidence="2" id="KW-1133">Transmembrane helix</keyword>
<dbReference type="EMBL" id="HBHY01016039">
    <property type="protein sequence ID" value="CAE0145476.1"/>
    <property type="molecule type" value="Transcribed_RNA"/>
</dbReference>
<dbReference type="AlphaFoldDB" id="A0A7S3BU69"/>
<feature type="region of interest" description="Disordered" evidence="1">
    <location>
        <begin position="106"/>
        <end position="222"/>
    </location>
</feature>
<gene>
    <name evidence="3" type="ORF">PSIN1315_LOCUS10377</name>
</gene>
<organism evidence="3">
    <name type="scientific">Prasinoderma singulare</name>
    <dbReference type="NCBI Taxonomy" id="676789"/>
    <lineage>
        <taxon>Eukaryota</taxon>
        <taxon>Viridiplantae</taxon>
        <taxon>Prasinodermophyta</taxon>
        <taxon>Prasinodermophyceae</taxon>
        <taxon>Prasinodermales</taxon>
        <taxon>Prasinodermaceae</taxon>
        <taxon>Prasinoderma</taxon>
    </lineage>
</organism>
<reference evidence="3" key="1">
    <citation type="submission" date="2021-01" db="EMBL/GenBank/DDBJ databases">
        <authorList>
            <person name="Corre E."/>
            <person name="Pelletier E."/>
            <person name="Niang G."/>
            <person name="Scheremetjew M."/>
            <person name="Finn R."/>
            <person name="Kale V."/>
            <person name="Holt S."/>
            <person name="Cochrane G."/>
            <person name="Meng A."/>
            <person name="Brown T."/>
            <person name="Cohen L."/>
        </authorList>
    </citation>
    <scope>NUCLEOTIDE SEQUENCE</scope>
    <source>
        <strain evidence="3">RCC927</strain>
    </source>
</reference>
<feature type="transmembrane region" description="Helical" evidence="2">
    <location>
        <begin position="21"/>
        <end position="47"/>
    </location>
</feature>
<evidence type="ECO:0000313" key="3">
    <source>
        <dbReference type="EMBL" id="CAE0145476.1"/>
    </source>
</evidence>
<sequence>MLGVGGATVATQLAGLLGNRAACCLTLFTTLQLLSLLTQGAFVAAVLAKEPWATRLPCPGEAQHIEKFLSDNGRVARAAVGALFGLEALTLALACCVRREDARRRRERSGSYDWDSDLSDEEGGRRRPLLSERGSSGRSTPASRSARPSPFASPYKQTPGRSPGPRSPSRMANDAWSQRMRDKYGLDTSNYSYQPREEPPGRAMEAPVGEGARGGSGGCAVM</sequence>
<accession>A0A7S3BU69</accession>
<evidence type="ECO:0000256" key="2">
    <source>
        <dbReference type="SAM" id="Phobius"/>
    </source>
</evidence>
<keyword evidence="2" id="KW-0472">Membrane</keyword>
<evidence type="ECO:0000256" key="1">
    <source>
        <dbReference type="SAM" id="MobiDB-lite"/>
    </source>
</evidence>
<proteinExistence type="predicted"/>
<feature type="compositionally biased region" description="Low complexity" evidence="1">
    <location>
        <begin position="133"/>
        <end position="170"/>
    </location>
</feature>
<feature type="compositionally biased region" description="Gly residues" evidence="1">
    <location>
        <begin position="211"/>
        <end position="222"/>
    </location>
</feature>
<keyword evidence="2" id="KW-0812">Transmembrane</keyword>
<name>A0A7S3BU69_9VIRI</name>
<protein>
    <submittedName>
        <fullName evidence="3">Uncharacterized protein</fullName>
    </submittedName>
</protein>